<dbReference type="PANTHER" id="PTHR46306">
    <property type="entry name" value="BTB/POZ DOMAIN-CONTAINING PROTEIN 9"/>
    <property type="match status" value="1"/>
</dbReference>
<dbReference type="InterPro" id="IPR052407">
    <property type="entry name" value="BTB_POZ_domain_cont_9"/>
</dbReference>
<gene>
    <name evidence="3" type="ORF">DdX_06955</name>
</gene>
<protein>
    <submittedName>
        <fullName evidence="3">BTB/POZ domain-containing protein</fullName>
    </submittedName>
</protein>
<reference evidence="3" key="1">
    <citation type="submission" date="2022-01" db="EMBL/GenBank/DDBJ databases">
        <title>Genome Sequence Resource for Two Populations of Ditylenchus destructor, the Migratory Endoparasitic Phytonematode.</title>
        <authorList>
            <person name="Zhang H."/>
            <person name="Lin R."/>
            <person name="Xie B."/>
        </authorList>
    </citation>
    <scope>NUCLEOTIDE SEQUENCE</scope>
    <source>
        <strain evidence="3">BazhouSP</strain>
    </source>
</reference>
<evidence type="ECO:0000256" key="1">
    <source>
        <dbReference type="SAM" id="MobiDB-lite"/>
    </source>
</evidence>
<dbReference type="InterPro" id="IPR000210">
    <property type="entry name" value="BTB/POZ_dom"/>
</dbReference>
<dbReference type="SUPFAM" id="SSF54695">
    <property type="entry name" value="POZ domain"/>
    <property type="match status" value="1"/>
</dbReference>
<dbReference type="Gene3D" id="3.30.710.10">
    <property type="entry name" value="Potassium Channel Kv1.1, Chain A"/>
    <property type="match status" value="1"/>
</dbReference>
<dbReference type="InterPro" id="IPR011333">
    <property type="entry name" value="SKP1/BTB/POZ_sf"/>
</dbReference>
<dbReference type="AlphaFoldDB" id="A0AAD4NAA4"/>
<dbReference type="PROSITE" id="PS50097">
    <property type="entry name" value="BTB"/>
    <property type="match status" value="1"/>
</dbReference>
<dbReference type="EMBL" id="JAKKPZ010000009">
    <property type="protein sequence ID" value="KAI1717218.1"/>
    <property type="molecule type" value="Genomic_DNA"/>
</dbReference>
<accession>A0AAD4NAA4</accession>
<sequence>MSDSQYHNLMRNSSGESSSSALQNVPSNSTLYRVNIGGVGEIQHSSQILDQVATLLHNETCSDVTLIVDGCRLPAHRLILGMRSSYFWAMLYTGMLESTQSEITLVDTNVQPFKILLKYIYTGRMQLHSMNFELIIEVLALVHKYGFVELESEIAEYLKASAALRLCLGKLI</sequence>
<dbReference type="Pfam" id="PF00651">
    <property type="entry name" value="BTB"/>
    <property type="match status" value="1"/>
</dbReference>
<evidence type="ECO:0000259" key="2">
    <source>
        <dbReference type="PROSITE" id="PS50097"/>
    </source>
</evidence>
<evidence type="ECO:0000313" key="3">
    <source>
        <dbReference type="EMBL" id="KAI1717218.1"/>
    </source>
</evidence>
<evidence type="ECO:0000313" key="4">
    <source>
        <dbReference type="Proteomes" id="UP001201812"/>
    </source>
</evidence>
<keyword evidence="4" id="KW-1185">Reference proteome</keyword>
<dbReference type="GO" id="GO:0048512">
    <property type="term" value="P:circadian behavior"/>
    <property type="evidence" value="ECO:0007669"/>
    <property type="project" value="TreeGrafter"/>
</dbReference>
<feature type="domain" description="BTB" evidence="2">
    <location>
        <begin position="62"/>
        <end position="129"/>
    </location>
</feature>
<comment type="caution">
    <text evidence="3">The sequence shown here is derived from an EMBL/GenBank/DDBJ whole genome shotgun (WGS) entry which is preliminary data.</text>
</comment>
<organism evidence="3 4">
    <name type="scientific">Ditylenchus destructor</name>
    <dbReference type="NCBI Taxonomy" id="166010"/>
    <lineage>
        <taxon>Eukaryota</taxon>
        <taxon>Metazoa</taxon>
        <taxon>Ecdysozoa</taxon>
        <taxon>Nematoda</taxon>
        <taxon>Chromadorea</taxon>
        <taxon>Rhabditida</taxon>
        <taxon>Tylenchina</taxon>
        <taxon>Tylenchomorpha</taxon>
        <taxon>Sphaerularioidea</taxon>
        <taxon>Anguinidae</taxon>
        <taxon>Anguininae</taxon>
        <taxon>Ditylenchus</taxon>
    </lineage>
</organism>
<dbReference type="Proteomes" id="UP001201812">
    <property type="component" value="Unassembled WGS sequence"/>
</dbReference>
<dbReference type="GO" id="GO:0050804">
    <property type="term" value="P:modulation of chemical synaptic transmission"/>
    <property type="evidence" value="ECO:0007669"/>
    <property type="project" value="TreeGrafter"/>
</dbReference>
<dbReference type="GO" id="GO:0005737">
    <property type="term" value="C:cytoplasm"/>
    <property type="evidence" value="ECO:0007669"/>
    <property type="project" value="TreeGrafter"/>
</dbReference>
<proteinExistence type="predicted"/>
<dbReference type="SMART" id="SM00225">
    <property type="entry name" value="BTB"/>
    <property type="match status" value="1"/>
</dbReference>
<name>A0AAD4NAA4_9BILA</name>
<dbReference type="GO" id="GO:0008344">
    <property type="term" value="P:adult locomotory behavior"/>
    <property type="evidence" value="ECO:0007669"/>
    <property type="project" value="TreeGrafter"/>
</dbReference>
<dbReference type="PANTHER" id="PTHR46306:SF1">
    <property type="entry name" value="BTB_POZ DOMAIN-CONTAINING PROTEIN 9"/>
    <property type="match status" value="1"/>
</dbReference>
<feature type="region of interest" description="Disordered" evidence="1">
    <location>
        <begin position="1"/>
        <end position="24"/>
    </location>
</feature>